<keyword evidence="5" id="KW-1185">Reference proteome</keyword>
<protein>
    <recommendedName>
        <fullName evidence="6">Pentatricopeptide repeat-containing protein</fullName>
    </recommendedName>
</protein>
<dbReference type="InterPro" id="IPR046960">
    <property type="entry name" value="PPR_At4g14850-like_plant"/>
</dbReference>
<reference evidence="4" key="1">
    <citation type="submission" date="2020-05" db="EMBL/GenBank/DDBJ databases">
        <title>WGS assembly of Panicum virgatum.</title>
        <authorList>
            <person name="Lovell J.T."/>
            <person name="Jenkins J."/>
            <person name="Shu S."/>
            <person name="Juenger T.E."/>
            <person name="Schmutz J."/>
        </authorList>
    </citation>
    <scope>NUCLEOTIDE SEQUENCE</scope>
    <source>
        <strain evidence="4">AP13</strain>
    </source>
</reference>
<feature type="repeat" description="PPR" evidence="3">
    <location>
        <begin position="24"/>
        <end position="58"/>
    </location>
</feature>
<dbReference type="EMBL" id="CM029042">
    <property type="protein sequence ID" value="KAG2616895.1"/>
    <property type="molecule type" value="Genomic_DNA"/>
</dbReference>
<keyword evidence="1" id="KW-0677">Repeat</keyword>
<evidence type="ECO:0008006" key="6">
    <source>
        <dbReference type="Google" id="ProtNLM"/>
    </source>
</evidence>
<sequence length="85" mass="9128">MYAKCGSIADAVQLFNHASDKFASIAPWNAMICSLAVHGYAHMSLDLFSQLQRNGIKSNSITFIGVLNACCHTGMIAEGKQHSSP</sequence>
<comment type="caution">
    <text evidence="4">The sequence shown here is derived from an EMBL/GenBank/DDBJ whole genome shotgun (WGS) entry which is preliminary data.</text>
</comment>
<dbReference type="AlphaFoldDB" id="A0A8T0U584"/>
<accession>A0A8T0U584</accession>
<organism evidence="4 5">
    <name type="scientific">Panicum virgatum</name>
    <name type="common">Blackwell switchgrass</name>
    <dbReference type="NCBI Taxonomy" id="38727"/>
    <lineage>
        <taxon>Eukaryota</taxon>
        <taxon>Viridiplantae</taxon>
        <taxon>Streptophyta</taxon>
        <taxon>Embryophyta</taxon>
        <taxon>Tracheophyta</taxon>
        <taxon>Spermatophyta</taxon>
        <taxon>Magnoliopsida</taxon>
        <taxon>Liliopsida</taxon>
        <taxon>Poales</taxon>
        <taxon>Poaceae</taxon>
        <taxon>PACMAD clade</taxon>
        <taxon>Panicoideae</taxon>
        <taxon>Panicodae</taxon>
        <taxon>Paniceae</taxon>
        <taxon>Panicinae</taxon>
        <taxon>Panicum</taxon>
        <taxon>Panicum sect. Hiantes</taxon>
    </lineage>
</organism>
<dbReference type="InterPro" id="IPR011990">
    <property type="entry name" value="TPR-like_helical_dom_sf"/>
</dbReference>
<dbReference type="PANTHER" id="PTHR47926:SF407">
    <property type="entry name" value="(WILD MALAYSIAN BANANA) HYPOTHETICAL PROTEIN"/>
    <property type="match status" value="1"/>
</dbReference>
<dbReference type="Gene3D" id="1.25.40.10">
    <property type="entry name" value="Tetratricopeptide repeat domain"/>
    <property type="match status" value="1"/>
</dbReference>
<dbReference type="InterPro" id="IPR002885">
    <property type="entry name" value="PPR_rpt"/>
</dbReference>
<keyword evidence="2" id="KW-0809">Transit peptide</keyword>
<dbReference type="GO" id="GO:0009451">
    <property type="term" value="P:RNA modification"/>
    <property type="evidence" value="ECO:0007669"/>
    <property type="project" value="InterPro"/>
</dbReference>
<dbReference type="NCBIfam" id="TIGR00756">
    <property type="entry name" value="PPR"/>
    <property type="match status" value="1"/>
</dbReference>
<dbReference type="PROSITE" id="PS51375">
    <property type="entry name" value="PPR"/>
    <property type="match status" value="1"/>
</dbReference>
<evidence type="ECO:0000256" key="3">
    <source>
        <dbReference type="PROSITE-ProRule" id="PRU00708"/>
    </source>
</evidence>
<evidence type="ECO:0000256" key="1">
    <source>
        <dbReference type="ARBA" id="ARBA00022737"/>
    </source>
</evidence>
<evidence type="ECO:0000313" key="5">
    <source>
        <dbReference type="Proteomes" id="UP000823388"/>
    </source>
</evidence>
<evidence type="ECO:0000256" key="2">
    <source>
        <dbReference type="ARBA" id="ARBA00022946"/>
    </source>
</evidence>
<dbReference type="PANTHER" id="PTHR47926">
    <property type="entry name" value="PENTATRICOPEPTIDE REPEAT-CONTAINING PROTEIN"/>
    <property type="match status" value="1"/>
</dbReference>
<gene>
    <name evidence="4" type="ORF">PVAP13_3NG177038</name>
</gene>
<proteinExistence type="predicted"/>
<dbReference type="Proteomes" id="UP000823388">
    <property type="component" value="Chromosome 3N"/>
</dbReference>
<name>A0A8T0U584_PANVG</name>
<evidence type="ECO:0000313" key="4">
    <source>
        <dbReference type="EMBL" id="KAG2616895.1"/>
    </source>
</evidence>
<dbReference type="Pfam" id="PF13041">
    <property type="entry name" value="PPR_2"/>
    <property type="match status" value="1"/>
</dbReference>
<dbReference type="GO" id="GO:0003723">
    <property type="term" value="F:RNA binding"/>
    <property type="evidence" value="ECO:0007669"/>
    <property type="project" value="InterPro"/>
</dbReference>